<feature type="transmembrane region" description="Helical" evidence="16">
    <location>
        <begin position="47"/>
        <end position="67"/>
    </location>
</feature>
<accession>A0A518BIA1</accession>
<dbReference type="GO" id="GO:0005886">
    <property type="term" value="C:plasma membrane"/>
    <property type="evidence" value="ECO:0007669"/>
    <property type="project" value="TreeGrafter"/>
</dbReference>
<dbReference type="GO" id="GO:0051301">
    <property type="term" value="P:cell division"/>
    <property type="evidence" value="ECO:0007669"/>
    <property type="project" value="InterPro"/>
</dbReference>
<dbReference type="PANTHER" id="PTHR30474:SF2">
    <property type="entry name" value="PEPTIDOGLYCAN GLYCOSYLTRANSFERASE FTSW-RELATED"/>
    <property type="match status" value="1"/>
</dbReference>
<evidence type="ECO:0000256" key="6">
    <source>
        <dbReference type="ARBA" id="ARBA00022984"/>
    </source>
</evidence>
<dbReference type="GO" id="GO:0009252">
    <property type="term" value="P:peptidoglycan biosynthetic process"/>
    <property type="evidence" value="ECO:0007669"/>
    <property type="project" value="UniProtKB-KW"/>
</dbReference>
<dbReference type="RefSeq" id="WP_145064521.1">
    <property type="nucleotide sequence ID" value="NZ_CP036287.1"/>
</dbReference>
<feature type="transmembrane region" description="Helical" evidence="16">
    <location>
        <begin position="331"/>
        <end position="351"/>
    </location>
</feature>
<evidence type="ECO:0000256" key="4">
    <source>
        <dbReference type="ARBA" id="ARBA00022692"/>
    </source>
</evidence>
<sequence>MVRVPLPRSRRDPAADSGLKQLRIGDVLQSVVRHVEDADPSRPARRLFAVTLALLGFGLVLQASHAATTLGPGQFRVDLLWEVAFRSVALGVLLVAAMVGPARLRPLLPLVICGAIALLVCVWVPGLEAPYNGAHRWVHLGFSLQPSELARVALILWIADRTAKMGDKGRTYGRPVFKTLALVTLFAGLIGRQPDLGGALVLLICAFATMWEGGVDIKRAGAPFLLLVATVFGFVAAVRPYVRSRLGMWFGDVQNDQVAASIEALSNAGPVGTGLGLGVLRNQGFHYNDSDFVFALVAEEFGWFGMALVLLLLLAFLAFALQLVASIRDRFCATAAFGLCISVLFQALVHVQVVAGVAPPKGMTLPFLSDGGTSLIVSSLAVGLAIGAGRRHRTE</sequence>
<dbReference type="Pfam" id="PF01098">
    <property type="entry name" value="FTSW_RODA_SPOVE"/>
    <property type="match status" value="1"/>
</dbReference>
<name>A0A518BIA1_9BACT</name>
<keyword evidence="4 16" id="KW-0812">Transmembrane</keyword>
<evidence type="ECO:0000256" key="15">
    <source>
        <dbReference type="ARBA" id="ARBA00049902"/>
    </source>
</evidence>
<dbReference type="GO" id="GO:0008955">
    <property type="term" value="F:peptidoglycan glycosyltransferase activity"/>
    <property type="evidence" value="ECO:0007669"/>
    <property type="project" value="UniProtKB-EC"/>
</dbReference>
<evidence type="ECO:0000256" key="9">
    <source>
        <dbReference type="ARBA" id="ARBA00032370"/>
    </source>
</evidence>
<dbReference type="InterPro" id="IPR001182">
    <property type="entry name" value="FtsW/RodA"/>
</dbReference>
<evidence type="ECO:0000256" key="2">
    <source>
        <dbReference type="ARBA" id="ARBA00022676"/>
    </source>
</evidence>
<evidence type="ECO:0000256" key="11">
    <source>
        <dbReference type="ARBA" id="ARBA00038053"/>
    </source>
</evidence>
<dbReference type="Proteomes" id="UP000316921">
    <property type="component" value="Chromosome"/>
</dbReference>
<feature type="transmembrane region" description="Helical" evidence="16">
    <location>
        <begin position="107"/>
        <end position="125"/>
    </location>
</feature>
<dbReference type="PANTHER" id="PTHR30474">
    <property type="entry name" value="CELL CYCLE PROTEIN"/>
    <property type="match status" value="1"/>
</dbReference>
<keyword evidence="3 17" id="KW-0808">Transferase</keyword>
<dbReference type="EMBL" id="CP036287">
    <property type="protein sequence ID" value="QDU66707.1"/>
    <property type="molecule type" value="Genomic_DNA"/>
</dbReference>
<evidence type="ECO:0000256" key="16">
    <source>
        <dbReference type="SAM" id="Phobius"/>
    </source>
</evidence>
<keyword evidence="7 16" id="KW-1133">Transmembrane helix</keyword>
<keyword evidence="5" id="KW-0133">Cell shape</keyword>
<evidence type="ECO:0000256" key="8">
    <source>
        <dbReference type="ARBA" id="ARBA00023136"/>
    </source>
</evidence>
<feature type="transmembrane region" description="Helical" evidence="16">
    <location>
        <begin position="171"/>
        <end position="190"/>
    </location>
</feature>
<feature type="transmembrane region" description="Helical" evidence="16">
    <location>
        <begin position="79"/>
        <end position="100"/>
    </location>
</feature>
<dbReference type="EC" id="2.4.99.28" evidence="14"/>
<comment type="similarity">
    <text evidence="11">Belongs to the SEDS family. FtsW subfamily.</text>
</comment>
<keyword evidence="6" id="KW-0573">Peptidoglycan synthesis</keyword>
<keyword evidence="8 16" id="KW-0472">Membrane</keyword>
<feature type="transmembrane region" description="Helical" evidence="16">
    <location>
        <begin position="371"/>
        <end position="389"/>
    </location>
</feature>
<evidence type="ECO:0000313" key="18">
    <source>
        <dbReference type="Proteomes" id="UP000316921"/>
    </source>
</evidence>
<protein>
    <recommendedName>
        <fullName evidence="12">Probable peptidoglycan glycosyltransferase FtsW</fullName>
        <ecNumber evidence="14">2.4.99.28</ecNumber>
    </recommendedName>
    <alternativeName>
        <fullName evidence="13">Cell division protein FtsW</fullName>
    </alternativeName>
    <alternativeName>
        <fullName evidence="10">Cell wall polymerase</fullName>
    </alternativeName>
    <alternativeName>
        <fullName evidence="9">Peptidoglycan polymerase</fullName>
    </alternativeName>
</protein>
<dbReference type="AlphaFoldDB" id="A0A518BIA1"/>
<reference evidence="17 18" key="1">
    <citation type="submission" date="2019-02" db="EMBL/GenBank/DDBJ databases">
        <title>Deep-cultivation of Planctomycetes and their phenomic and genomic characterization uncovers novel biology.</title>
        <authorList>
            <person name="Wiegand S."/>
            <person name="Jogler M."/>
            <person name="Boedeker C."/>
            <person name="Pinto D."/>
            <person name="Vollmers J."/>
            <person name="Rivas-Marin E."/>
            <person name="Kohn T."/>
            <person name="Peeters S.H."/>
            <person name="Heuer A."/>
            <person name="Rast P."/>
            <person name="Oberbeckmann S."/>
            <person name="Bunk B."/>
            <person name="Jeske O."/>
            <person name="Meyerdierks A."/>
            <person name="Storesund J.E."/>
            <person name="Kallscheuer N."/>
            <person name="Luecker S."/>
            <person name="Lage O.M."/>
            <person name="Pohl T."/>
            <person name="Merkel B.J."/>
            <person name="Hornburger P."/>
            <person name="Mueller R.-W."/>
            <person name="Bruemmer F."/>
            <person name="Labrenz M."/>
            <person name="Spormann A.M."/>
            <person name="Op den Camp H."/>
            <person name="Overmann J."/>
            <person name="Amann R."/>
            <person name="Jetten M.S.M."/>
            <person name="Mascher T."/>
            <person name="Medema M.H."/>
            <person name="Devos D.P."/>
            <person name="Kaster A.-K."/>
            <person name="Ovreas L."/>
            <person name="Rohde M."/>
            <person name="Galperin M.Y."/>
            <person name="Jogler C."/>
        </authorList>
    </citation>
    <scope>NUCLEOTIDE SEQUENCE [LARGE SCALE GENOMIC DNA]</scope>
    <source>
        <strain evidence="17 18">Pla133</strain>
    </source>
</reference>
<evidence type="ECO:0000256" key="10">
    <source>
        <dbReference type="ARBA" id="ARBA00033270"/>
    </source>
</evidence>
<evidence type="ECO:0000256" key="1">
    <source>
        <dbReference type="ARBA" id="ARBA00004141"/>
    </source>
</evidence>
<dbReference type="GO" id="GO:0008360">
    <property type="term" value="P:regulation of cell shape"/>
    <property type="evidence" value="ECO:0007669"/>
    <property type="project" value="UniProtKB-KW"/>
</dbReference>
<comment type="subcellular location">
    <subcellularLocation>
        <location evidence="1">Membrane</location>
        <topology evidence="1">Multi-pass membrane protein</topology>
    </subcellularLocation>
</comment>
<dbReference type="GO" id="GO:0032153">
    <property type="term" value="C:cell division site"/>
    <property type="evidence" value="ECO:0007669"/>
    <property type="project" value="TreeGrafter"/>
</dbReference>
<gene>
    <name evidence="17" type="primary">ftsW</name>
    <name evidence="17" type="ORF">Pla133_17830</name>
</gene>
<evidence type="ECO:0000256" key="7">
    <source>
        <dbReference type="ARBA" id="ARBA00022989"/>
    </source>
</evidence>
<feature type="transmembrane region" description="Helical" evidence="16">
    <location>
        <begin position="301"/>
        <end position="324"/>
    </location>
</feature>
<feature type="transmembrane region" description="Helical" evidence="16">
    <location>
        <begin position="222"/>
        <end position="242"/>
    </location>
</feature>
<dbReference type="GO" id="GO:0015648">
    <property type="term" value="F:lipid-linked peptidoglycan transporter activity"/>
    <property type="evidence" value="ECO:0007669"/>
    <property type="project" value="TreeGrafter"/>
</dbReference>
<feature type="transmembrane region" description="Helical" evidence="16">
    <location>
        <begin position="196"/>
        <end position="215"/>
    </location>
</feature>
<dbReference type="KEGG" id="pbap:Pla133_17830"/>
<feature type="transmembrane region" description="Helical" evidence="16">
    <location>
        <begin position="137"/>
        <end position="159"/>
    </location>
</feature>
<evidence type="ECO:0000256" key="13">
    <source>
        <dbReference type="ARBA" id="ARBA00041418"/>
    </source>
</evidence>
<proteinExistence type="inferred from homology"/>
<keyword evidence="18" id="KW-1185">Reference proteome</keyword>
<evidence type="ECO:0000256" key="12">
    <source>
        <dbReference type="ARBA" id="ARBA00041185"/>
    </source>
</evidence>
<evidence type="ECO:0000313" key="17">
    <source>
        <dbReference type="EMBL" id="QDU66707.1"/>
    </source>
</evidence>
<comment type="catalytic activity">
    <reaction evidence="15">
        <text>[GlcNAc-(1-&gt;4)-Mur2Ac(oyl-L-Ala-gamma-D-Glu-L-Lys-D-Ala-D-Ala)](n)-di-trans,octa-cis-undecaprenyl diphosphate + beta-D-GlcNAc-(1-&gt;4)-Mur2Ac(oyl-L-Ala-gamma-D-Glu-L-Lys-D-Ala-D-Ala)-di-trans,octa-cis-undecaprenyl diphosphate = [GlcNAc-(1-&gt;4)-Mur2Ac(oyl-L-Ala-gamma-D-Glu-L-Lys-D-Ala-D-Ala)](n+1)-di-trans,octa-cis-undecaprenyl diphosphate + di-trans,octa-cis-undecaprenyl diphosphate + H(+)</text>
        <dbReference type="Rhea" id="RHEA:23708"/>
        <dbReference type="Rhea" id="RHEA-COMP:9602"/>
        <dbReference type="Rhea" id="RHEA-COMP:9603"/>
        <dbReference type="ChEBI" id="CHEBI:15378"/>
        <dbReference type="ChEBI" id="CHEBI:58405"/>
        <dbReference type="ChEBI" id="CHEBI:60033"/>
        <dbReference type="ChEBI" id="CHEBI:78435"/>
        <dbReference type="EC" id="2.4.99.28"/>
    </reaction>
</comment>
<evidence type="ECO:0000256" key="14">
    <source>
        <dbReference type="ARBA" id="ARBA00044770"/>
    </source>
</evidence>
<keyword evidence="2" id="KW-0328">Glycosyltransferase</keyword>
<evidence type="ECO:0000256" key="5">
    <source>
        <dbReference type="ARBA" id="ARBA00022960"/>
    </source>
</evidence>
<organism evidence="17 18">
    <name type="scientific">Engelhardtia mirabilis</name>
    <dbReference type="NCBI Taxonomy" id="2528011"/>
    <lineage>
        <taxon>Bacteria</taxon>
        <taxon>Pseudomonadati</taxon>
        <taxon>Planctomycetota</taxon>
        <taxon>Planctomycetia</taxon>
        <taxon>Planctomycetia incertae sedis</taxon>
        <taxon>Engelhardtia</taxon>
    </lineage>
</organism>
<evidence type="ECO:0000256" key="3">
    <source>
        <dbReference type="ARBA" id="ARBA00022679"/>
    </source>
</evidence>